<protein>
    <recommendedName>
        <fullName evidence="4">BZIP domain-containing protein</fullName>
    </recommendedName>
</protein>
<name>A0AAV0TU76_HYABA</name>
<evidence type="ECO:0008006" key="4">
    <source>
        <dbReference type="Google" id="ProtNLM"/>
    </source>
</evidence>
<organism evidence="2 3">
    <name type="scientific">Hyaloperonospora brassicae</name>
    <name type="common">Brassica downy mildew</name>
    <name type="synonym">Peronospora brassicae</name>
    <dbReference type="NCBI Taxonomy" id="162125"/>
    <lineage>
        <taxon>Eukaryota</taxon>
        <taxon>Sar</taxon>
        <taxon>Stramenopiles</taxon>
        <taxon>Oomycota</taxon>
        <taxon>Peronosporomycetes</taxon>
        <taxon>Peronosporales</taxon>
        <taxon>Peronosporaceae</taxon>
        <taxon>Hyaloperonospora</taxon>
    </lineage>
</organism>
<evidence type="ECO:0000256" key="1">
    <source>
        <dbReference type="SAM" id="Coils"/>
    </source>
</evidence>
<keyword evidence="1" id="KW-0175">Coiled coil</keyword>
<reference evidence="2" key="1">
    <citation type="submission" date="2022-12" db="EMBL/GenBank/DDBJ databases">
        <authorList>
            <person name="Webb A."/>
        </authorList>
    </citation>
    <scope>NUCLEOTIDE SEQUENCE</scope>
    <source>
        <strain evidence="2">Hp1</strain>
    </source>
</reference>
<sequence>MDDAVTTPTKDLTAVADAAKLSERKRLKHREYVKKSYKKKLTTLENLRRELDDLDHQYSSMLLLEMGKRLPQQLYDERAQTAGSAQTLTMQKYLKATELKKLYRQENDRLYQLNACHMKVESRMGQLLDASEAAKVPLHRVPASRQYRISPLPASAYAKLIDEATADVLCFARNPVKYSTGARVLGWTDQREIRECKLEFALQKEISLSPRVLLDRCWSIFSNPEEFAKIYGSALDVQFHVLQHIDENTILLYRRIAPPADGMREVKSIFLLAKRPVSEGFLLLFRSIDKDLVHFKEVDVDGEPQHYVDSESALKLMSSEMWVEKYIWDLFYNVPKEPEKCLFQFGGATTTSLWLREVLFIAVRWENMAVGSQFSLTAD</sequence>
<accession>A0AAV0TU76</accession>
<dbReference type="AlphaFoldDB" id="A0AAV0TU76"/>
<feature type="coiled-coil region" evidence="1">
    <location>
        <begin position="34"/>
        <end position="64"/>
    </location>
</feature>
<comment type="caution">
    <text evidence="2">The sequence shown here is derived from an EMBL/GenBank/DDBJ whole genome shotgun (WGS) entry which is preliminary data.</text>
</comment>
<keyword evidence="3" id="KW-1185">Reference proteome</keyword>
<dbReference type="Proteomes" id="UP001162031">
    <property type="component" value="Unassembled WGS sequence"/>
</dbReference>
<dbReference type="EMBL" id="CANTFL010000634">
    <property type="protein sequence ID" value="CAI5725967.1"/>
    <property type="molecule type" value="Genomic_DNA"/>
</dbReference>
<evidence type="ECO:0000313" key="2">
    <source>
        <dbReference type="EMBL" id="CAI5725967.1"/>
    </source>
</evidence>
<proteinExistence type="predicted"/>
<evidence type="ECO:0000313" key="3">
    <source>
        <dbReference type="Proteomes" id="UP001162031"/>
    </source>
</evidence>
<gene>
    <name evidence="2" type="ORF">HBR001_LOCUS3728</name>
</gene>